<dbReference type="EMBL" id="CADEHS020000001">
    <property type="protein sequence ID" value="CAG9937303.1"/>
    <property type="molecule type" value="Genomic_DNA"/>
</dbReference>
<proteinExistence type="predicted"/>
<accession>A0ACA9T8U4</accession>
<evidence type="ECO:0000313" key="2">
    <source>
        <dbReference type="Proteomes" id="UP000836387"/>
    </source>
</evidence>
<dbReference type="Proteomes" id="UP000836387">
    <property type="component" value="Unassembled WGS sequence"/>
</dbReference>
<name>A0ACA9T8U4_BIOOC</name>
<protein>
    <submittedName>
        <fullName evidence="1">Uncharacterized protein</fullName>
    </submittedName>
</protein>
<comment type="caution">
    <text evidence="1">The sequence shown here is derived from an EMBL/GenBank/DDBJ whole genome shotgun (WGS) entry which is preliminary data.</text>
</comment>
<reference evidence="1" key="1">
    <citation type="submission" date="2020-04" db="EMBL/GenBank/DDBJ databases">
        <authorList>
            <person name="Broberg M."/>
        </authorList>
    </citation>
    <scope>NUCLEOTIDE SEQUENCE</scope>
</reference>
<organism evidence="1 2">
    <name type="scientific">Clonostachys rosea f. rosea IK726</name>
    <dbReference type="NCBI Taxonomy" id="1349383"/>
    <lineage>
        <taxon>Eukaryota</taxon>
        <taxon>Fungi</taxon>
        <taxon>Dikarya</taxon>
        <taxon>Ascomycota</taxon>
        <taxon>Pezizomycotina</taxon>
        <taxon>Sordariomycetes</taxon>
        <taxon>Hypocreomycetidae</taxon>
        <taxon>Hypocreales</taxon>
        <taxon>Bionectriaceae</taxon>
        <taxon>Clonostachys</taxon>
    </lineage>
</organism>
<reference evidence="1" key="2">
    <citation type="submission" date="2021-10" db="EMBL/GenBank/DDBJ databases">
        <authorList>
            <person name="Piombo E."/>
        </authorList>
    </citation>
    <scope>NUCLEOTIDE SEQUENCE</scope>
</reference>
<sequence>MAGTFSSLSFLFLQLPSPLVWKPNISVVKSAQVATQAKTERSAWLDLDSPMAKLKMGGFELINNSETTPASPAGKVGMLALVWPALVWVCLLPFRVPGCGWSRSDPKGATPYEADSPPQCYFASLIIP</sequence>
<gene>
    <name evidence="1" type="ORF">CRV2_00004489</name>
</gene>
<evidence type="ECO:0000313" key="1">
    <source>
        <dbReference type="EMBL" id="CAG9937303.1"/>
    </source>
</evidence>
<keyword evidence="2" id="KW-1185">Reference proteome</keyword>